<dbReference type="GO" id="GO:0003700">
    <property type="term" value="F:DNA-binding transcription factor activity"/>
    <property type="evidence" value="ECO:0007669"/>
    <property type="project" value="TreeGrafter"/>
</dbReference>
<evidence type="ECO:0000256" key="5">
    <source>
        <dbReference type="PROSITE-ProRule" id="PRU00335"/>
    </source>
</evidence>
<dbReference type="PROSITE" id="PS01081">
    <property type="entry name" value="HTH_TETR_1"/>
    <property type="match status" value="1"/>
</dbReference>
<dbReference type="PANTHER" id="PTHR30055">
    <property type="entry name" value="HTH-TYPE TRANSCRIPTIONAL REGULATOR RUTR"/>
    <property type="match status" value="1"/>
</dbReference>
<dbReference type="RefSeq" id="WP_168055690.1">
    <property type="nucleotide sequence ID" value="NZ_JAAOZT010000007.1"/>
</dbReference>
<dbReference type="GO" id="GO:0000976">
    <property type="term" value="F:transcription cis-regulatory region binding"/>
    <property type="evidence" value="ECO:0007669"/>
    <property type="project" value="TreeGrafter"/>
</dbReference>
<evidence type="ECO:0000256" key="2">
    <source>
        <dbReference type="ARBA" id="ARBA00023015"/>
    </source>
</evidence>
<dbReference type="Pfam" id="PF00440">
    <property type="entry name" value="TetR_N"/>
    <property type="match status" value="1"/>
</dbReference>
<dbReference type="EMBL" id="JACHHQ010000005">
    <property type="protein sequence ID" value="MBB5200867.1"/>
    <property type="molecule type" value="Genomic_DNA"/>
</dbReference>
<keyword evidence="3 5" id="KW-0238">DNA-binding</keyword>
<dbReference type="Proteomes" id="UP000571084">
    <property type="component" value="Unassembled WGS sequence"/>
</dbReference>
<name>A0A840RR01_9BURK</name>
<sequence>MARCTKEEAQETRSRILDAAVEVFYAQGVSQTSLADVATGAGVSRGAIYWHFTNKSDLFNAMCERVKLPMEALIRNSADEGAVDPLGQFRSWCLFALGEGVNNAQTRKIFATILHKCEFVDPTDPIYIRQRECFLEGRVNIQRILRYAVAKGQLPRNLDPILGAIMVQSLLSGVLDNWLFIPESFDLGKQAANIVDLCIHSLKTAPMLQKS</sequence>
<evidence type="ECO:0000256" key="4">
    <source>
        <dbReference type="ARBA" id="ARBA00023163"/>
    </source>
</evidence>
<dbReference type="Pfam" id="PF08361">
    <property type="entry name" value="TetR_C_2"/>
    <property type="match status" value="1"/>
</dbReference>
<dbReference type="PRINTS" id="PR00455">
    <property type="entry name" value="HTHTETR"/>
</dbReference>
<keyword evidence="4" id="KW-0804">Transcription</keyword>
<dbReference type="InterPro" id="IPR023772">
    <property type="entry name" value="DNA-bd_HTH_TetR-type_CS"/>
</dbReference>
<dbReference type="PROSITE" id="PS50977">
    <property type="entry name" value="HTH_TETR_2"/>
    <property type="match status" value="1"/>
</dbReference>
<reference evidence="7 8" key="1">
    <citation type="submission" date="2020-08" db="EMBL/GenBank/DDBJ databases">
        <title>Genomic Encyclopedia of Type Strains, Phase IV (KMG-IV): sequencing the most valuable type-strain genomes for metagenomic binning, comparative biology and taxonomic classification.</title>
        <authorList>
            <person name="Goeker M."/>
        </authorList>
    </citation>
    <scope>NUCLEOTIDE SEQUENCE [LARGE SCALE GENOMIC DNA]</scope>
    <source>
        <strain evidence="7 8">DSM 23240</strain>
    </source>
</reference>
<proteinExistence type="predicted"/>
<evidence type="ECO:0000256" key="1">
    <source>
        <dbReference type="ARBA" id="ARBA00022491"/>
    </source>
</evidence>
<evidence type="ECO:0000313" key="7">
    <source>
        <dbReference type="EMBL" id="MBB5200867.1"/>
    </source>
</evidence>
<dbReference type="Gene3D" id="1.10.357.10">
    <property type="entry name" value="Tetracycline Repressor, domain 2"/>
    <property type="match status" value="1"/>
</dbReference>
<keyword evidence="8" id="KW-1185">Reference proteome</keyword>
<dbReference type="InterPro" id="IPR001647">
    <property type="entry name" value="HTH_TetR"/>
</dbReference>
<protein>
    <submittedName>
        <fullName evidence="7">TetR/AcrR family acrAB operon transcriptional repressor</fullName>
    </submittedName>
</protein>
<dbReference type="InterPro" id="IPR013572">
    <property type="entry name" value="Tscrpt_reg_MAATS_C"/>
</dbReference>
<keyword evidence="2" id="KW-0805">Transcription regulation</keyword>
<accession>A0A840RR01</accession>
<dbReference type="SUPFAM" id="SSF46689">
    <property type="entry name" value="Homeodomain-like"/>
    <property type="match status" value="1"/>
</dbReference>
<gene>
    <name evidence="7" type="ORF">HNR39_002709</name>
</gene>
<dbReference type="PANTHER" id="PTHR30055:SF240">
    <property type="entry name" value="HTH-TYPE TRANSCRIPTIONAL REGULATOR ACRR"/>
    <property type="match status" value="1"/>
</dbReference>
<dbReference type="SUPFAM" id="SSF48498">
    <property type="entry name" value="Tetracyclin repressor-like, C-terminal domain"/>
    <property type="match status" value="1"/>
</dbReference>
<evidence type="ECO:0000256" key="3">
    <source>
        <dbReference type="ARBA" id="ARBA00023125"/>
    </source>
</evidence>
<comment type="caution">
    <text evidence="7">The sequence shown here is derived from an EMBL/GenBank/DDBJ whole genome shotgun (WGS) entry which is preliminary data.</text>
</comment>
<evidence type="ECO:0000313" key="8">
    <source>
        <dbReference type="Proteomes" id="UP000571084"/>
    </source>
</evidence>
<dbReference type="AlphaFoldDB" id="A0A840RR01"/>
<dbReference type="InterPro" id="IPR036271">
    <property type="entry name" value="Tet_transcr_reg_TetR-rel_C_sf"/>
</dbReference>
<dbReference type="InterPro" id="IPR050109">
    <property type="entry name" value="HTH-type_TetR-like_transc_reg"/>
</dbReference>
<dbReference type="InterPro" id="IPR009057">
    <property type="entry name" value="Homeodomain-like_sf"/>
</dbReference>
<keyword evidence="1" id="KW-0678">Repressor</keyword>
<feature type="domain" description="HTH tetR-type" evidence="6">
    <location>
        <begin position="10"/>
        <end position="70"/>
    </location>
</feature>
<organism evidence="7 8">
    <name type="scientific">Glaciimonas immobilis</name>
    <dbReference type="NCBI Taxonomy" id="728004"/>
    <lineage>
        <taxon>Bacteria</taxon>
        <taxon>Pseudomonadati</taxon>
        <taxon>Pseudomonadota</taxon>
        <taxon>Betaproteobacteria</taxon>
        <taxon>Burkholderiales</taxon>
        <taxon>Oxalobacteraceae</taxon>
        <taxon>Glaciimonas</taxon>
    </lineage>
</organism>
<feature type="DNA-binding region" description="H-T-H motif" evidence="5">
    <location>
        <begin position="33"/>
        <end position="52"/>
    </location>
</feature>
<evidence type="ECO:0000259" key="6">
    <source>
        <dbReference type="PROSITE" id="PS50977"/>
    </source>
</evidence>